<keyword evidence="4" id="KW-0808">Transferase</keyword>
<dbReference type="InterPro" id="IPR000330">
    <property type="entry name" value="SNF2_N"/>
</dbReference>
<evidence type="ECO:0000256" key="1">
    <source>
        <dbReference type="ARBA" id="ARBA00022490"/>
    </source>
</evidence>
<evidence type="ECO:0000313" key="10">
    <source>
        <dbReference type="Proteomes" id="UP001642464"/>
    </source>
</evidence>
<dbReference type="Pfam" id="PF00590">
    <property type="entry name" value="TP_methylase"/>
    <property type="match status" value="1"/>
</dbReference>
<dbReference type="InterPro" id="IPR027417">
    <property type="entry name" value="P-loop_NTPase"/>
</dbReference>
<evidence type="ECO:0000256" key="4">
    <source>
        <dbReference type="ARBA" id="ARBA00022679"/>
    </source>
</evidence>
<dbReference type="InterPro" id="IPR014777">
    <property type="entry name" value="4pyrrole_Mease_sub1"/>
</dbReference>
<dbReference type="InterPro" id="IPR038718">
    <property type="entry name" value="SNF2-like_sf"/>
</dbReference>
<organism evidence="9 10">
    <name type="scientific">Durusdinium trenchii</name>
    <dbReference type="NCBI Taxonomy" id="1381693"/>
    <lineage>
        <taxon>Eukaryota</taxon>
        <taxon>Sar</taxon>
        <taxon>Alveolata</taxon>
        <taxon>Dinophyceae</taxon>
        <taxon>Suessiales</taxon>
        <taxon>Symbiodiniaceae</taxon>
        <taxon>Durusdinium</taxon>
    </lineage>
</organism>
<feature type="domain" description="Helicase ATP-binding" evidence="8">
    <location>
        <begin position="181"/>
        <end position="442"/>
    </location>
</feature>
<dbReference type="Gene3D" id="3.40.50.300">
    <property type="entry name" value="P-loop containing nucleotide triphosphate hydrolases"/>
    <property type="match status" value="1"/>
</dbReference>
<proteinExistence type="inferred from homology"/>
<keyword evidence="1" id="KW-0963">Cytoplasm</keyword>
<evidence type="ECO:0000256" key="7">
    <source>
        <dbReference type="SAM" id="MobiDB-lite"/>
    </source>
</evidence>
<dbReference type="PANTHER" id="PTHR46111">
    <property type="entry name" value="RIBOSOMAL RNA SMALL SUBUNIT METHYLTRANSFERASE I"/>
    <property type="match status" value="1"/>
</dbReference>
<dbReference type="GO" id="GO:0008168">
    <property type="term" value="F:methyltransferase activity"/>
    <property type="evidence" value="ECO:0007669"/>
    <property type="project" value="UniProtKB-KW"/>
</dbReference>
<sequence length="1063" mass="117653">MGKCSCCGAEGKRIDGCSCRGGKSHGCLKLAAETTSEQCGAANPRSASCHESFPGSTRSASRKCSCCGAPGRLVSGCSCKGGKSHSCLRLADLAAPSRTAGYGIPGTVMPSDHTASPPRPTQPDVQTRPSTLASAARAISAVFYETPQRLLRALTGQRAVEVPENEIERLRASLEEIGLRREVQLEGLQYDGVHWMMKQEARAGWRGGILADEMGLGKTLQMLCVMALRCEPTLVVCPLSALKSWKDDINNFFQPKTFELIDYHQLRQEKRALPNPLPSNAVVLINPESAGRDVWSKTFSRTSEQKDLLCRELSQYCYVDPDWTWEQLEQKACEFQLNQGGPRDASGGGKTPPPRDRFENPQSELLKARFSRMVCDEAQFLKNLTSKSDSIYAKACMRIGDAVGIRWCITGTPAENKMMDYFSLLSFLRAEPFCQQPWFTAHVERYVGGKALSPSHDPDFNRCFQETMLRRGKERLQNMPEAHYCLVECPMEENELYEEEEVMKEEKGPELVRILRSSQAAGSMAKCRATLEVKFQGLTSEQLRAAARRPVADGGLGRDLRAPGEATQEWCLRNFCWERAWIEADKDEILRSSKWKAVRELLEKIWSRRSEVDQVEIECNVKESKSAGVWPWDSSKETRTLETDENTKVVLISRLSTRTFELLERMLSQMNRTWCRIDQSTPPGEHRDRLIDSFNTDPTVTAMLLGMKCGGTGRAGDAVGGPVRVVNVCGSSVHQALCGAFRRCERRRRGHGRRSLRPASGARSKLVDVEEIELERPALYMVATPIGNLSDITLRALQVLREVDVIFAEDTRTTGLLLSRLGIQLNQRLLLPCHAFNEEQAGQSLLRKLRDNQCAALVSDAGTPLISDPGYAVVRAVRQGAPQVPVRSVPGCCALAAALSVAGLPCSRVLFGGFLPSGGAARLAELRSLLRQASTGTLVLYEAPHRLLNTLEMLRDELDAEDARELAVCRELTKRYETVLRGTIDEILMEVREKPENQKGEVVLLVAGRAESERGPAVDAMEVLRILSAELPESRAVALAAKIAGVPKKTLRLAQHARANARP</sequence>
<dbReference type="HAMAP" id="MF_01877">
    <property type="entry name" value="16SrRNA_methyltr_I"/>
    <property type="match status" value="1"/>
</dbReference>
<dbReference type="Gene3D" id="3.40.1010.10">
    <property type="entry name" value="Cobalt-precorrin-4 Transmethylase, Domain 1"/>
    <property type="match status" value="1"/>
</dbReference>
<dbReference type="InterPro" id="IPR053910">
    <property type="entry name" value="RsmI_HTH"/>
</dbReference>
<evidence type="ECO:0000256" key="3">
    <source>
        <dbReference type="ARBA" id="ARBA00022603"/>
    </source>
</evidence>
<comment type="caution">
    <text evidence="9">The sequence shown here is derived from an EMBL/GenBank/DDBJ whole genome shotgun (WGS) entry which is preliminary data.</text>
</comment>
<dbReference type="CDD" id="cd18793">
    <property type="entry name" value="SF2_C_SNF"/>
    <property type="match status" value="1"/>
</dbReference>
<dbReference type="Pfam" id="PF23016">
    <property type="entry name" value="RsmI_C"/>
    <property type="match status" value="1"/>
</dbReference>
<dbReference type="NCBIfam" id="TIGR00096">
    <property type="entry name" value="16S rRNA (cytidine(1402)-2'-O)-methyltransferase"/>
    <property type="match status" value="1"/>
</dbReference>
<keyword evidence="10" id="KW-1185">Reference proteome</keyword>
<evidence type="ECO:0000256" key="6">
    <source>
        <dbReference type="ARBA" id="ARBA00022801"/>
    </source>
</evidence>
<dbReference type="Gene3D" id="3.40.50.10810">
    <property type="entry name" value="Tandem AAA-ATPase domain"/>
    <property type="match status" value="2"/>
</dbReference>
<feature type="region of interest" description="Disordered" evidence="7">
    <location>
        <begin position="338"/>
        <end position="360"/>
    </location>
</feature>
<dbReference type="CDD" id="cd11648">
    <property type="entry name" value="RsmI"/>
    <property type="match status" value="1"/>
</dbReference>
<dbReference type="Proteomes" id="UP001642464">
    <property type="component" value="Unassembled WGS sequence"/>
</dbReference>
<keyword evidence="2" id="KW-0698">rRNA processing</keyword>
<protein>
    <submittedName>
        <fullName evidence="9">Ribosomal RNA small subunit methyltransferase I (16S rRNA 2'-O-ribose C1402 methyltransferase) (rRNA (cytidine-2'-O-)-methyltransferase RsmI)</fullName>
    </submittedName>
</protein>
<dbReference type="GO" id="GO:0032259">
    <property type="term" value="P:methylation"/>
    <property type="evidence" value="ECO:0007669"/>
    <property type="project" value="UniProtKB-KW"/>
</dbReference>
<dbReference type="SUPFAM" id="SSF53790">
    <property type="entry name" value="Tetrapyrrole methylase"/>
    <property type="match status" value="1"/>
</dbReference>
<dbReference type="InterPro" id="IPR035996">
    <property type="entry name" value="4pyrrol_Methylase_sf"/>
</dbReference>
<evidence type="ECO:0000256" key="5">
    <source>
        <dbReference type="ARBA" id="ARBA00022691"/>
    </source>
</evidence>
<dbReference type="SUPFAM" id="SSF52540">
    <property type="entry name" value="P-loop containing nucleoside triphosphate hydrolases"/>
    <property type="match status" value="2"/>
</dbReference>
<dbReference type="EMBL" id="CAXAMM010042673">
    <property type="protein sequence ID" value="CAK9106128.1"/>
    <property type="molecule type" value="Genomic_DNA"/>
</dbReference>
<dbReference type="SMART" id="SM00487">
    <property type="entry name" value="DEXDc"/>
    <property type="match status" value="1"/>
</dbReference>
<dbReference type="InterPro" id="IPR008189">
    <property type="entry name" value="rRNA_ssu_MeTfrase_I"/>
</dbReference>
<dbReference type="InterPro" id="IPR000878">
    <property type="entry name" value="4pyrrol_Mease"/>
</dbReference>
<dbReference type="InterPro" id="IPR018063">
    <property type="entry name" value="SAM_MeTrfase_RsmI_CS"/>
</dbReference>
<evidence type="ECO:0000256" key="2">
    <source>
        <dbReference type="ARBA" id="ARBA00022552"/>
    </source>
</evidence>
<gene>
    <name evidence="9" type="ORF">SCF082_LOCUS49432</name>
</gene>
<evidence type="ECO:0000259" key="8">
    <source>
        <dbReference type="SMART" id="SM00487"/>
    </source>
</evidence>
<dbReference type="PANTHER" id="PTHR46111:SF1">
    <property type="entry name" value="RIBOSOMAL RNA SMALL SUBUNIT METHYLTRANSFERASE I"/>
    <property type="match status" value="1"/>
</dbReference>
<dbReference type="InterPro" id="IPR049730">
    <property type="entry name" value="SNF2/RAD54-like_C"/>
</dbReference>
<evidence type="ECO:0000313" key="9">
    <source>
        <dbReference type="EMBL" id="CAK9106128.1"/>
    </source>
</evidence>
<keyword evidence="3 9" id="KW-0489">Methyltransferase</keyword>
<keyword evidence="6" id="KW-0378">Hydrolase</keyword>
<dbReference type="Pfam" id="PF00176">
    <property type="entry name" value="SNF2-rel_dom"/>
    <property type="match status" value="1"/>
</dbReference>
<dbReference type="InterPro" id="IPR014001">
    <property type="entry name" value="Helicase_ATP-bd"/>
</dbReference>
<name>A0ABP0S185_9DINO</name>
<keyword evidence="5" id="KW-0949">S-adenosyl-L-methionine</keyword>
<dbReference type="Gene3D" id="3.30.950.10">
    <property type="entry name" value="Methyltransferase, Cobalt-precorrin-4 Transmethylase, Domain 2"/>
    <property type="match status" value="1"/>
</dbReference>
<dbReference type="InterPro" id="IPR014776">
    <property type="entry name" value="4pyrrole_Mease_sub2"/>
</dbReference>
<reference evidence="9 10" key="1">
    <citation type="submission" date="2024-02" db="EMBL/GenBank/DDBJ databases">
        <authorList>
            <person name="Chen Y."/>
            <person name="Shah S."/>
            <person name="Dougan E. K."/>
            <person name="Thang M."/>
            <person name="Chan C."/>
        </authorList>
    </citation>
    <scope>NUCLEOTIDE SEQUENCE [LARGE SCALE GENOMIC DNA]</scope>
</reference>
<accession>A0ABP0S185</accession>
<feature type="region of interest" description="Disordered" evidence="7">
    <location>
        <begin position="106"/>
        <end position="127"/>
    </location>
</feature>
<dbReference type="PROSITE" id="PS01296">
    <property type="entry name" value="RSMI"/>
    <property type="match status" value="1"/>
</dbReference>